<dbReference type="Pfam" id="PF00069">
    <property type="entry name" value="Pkinase"/>
    <property type="match status" value="1"/>
</dbReference>
<dbReference type="InterPro" id="IPR038408">
    <property type="entry name" value="GNK2_sf"/>
</dbReference>
<dbReference type="InterPro" id="IPR011009">
    <property type="entry name" value="Kinase-like_dom_sf"/>
</dbReference>
<dbReference type="OrthoDB" id="4062651at2759"/>
<evidence type="ECO:0000256" key="4">
    <source>
        <dbReference type="ARBA" id="ARBA00023157"/>
    </source>
</evidence>
<feature type="signal peptide" evidence="7">
    <location>
        <begin position="1"/>
        <end position="25"/>
    </location>
</feature>
<dbReference type="InterPro" id="IPR000719">
    <property type="entry name" value="Prot_kinase_dom"/>
</dbReference>
<dbReference type="InterPro" id="IPR008271">
    <property type="entry name" value="Ser/Thr_kinase_AS"/>
</dbReference>
<keyword evidence="1 7" id="KW-0732">Signal</keyword>
<accession>A0A1E5VWJ4</accession>
<keyword evidence="10" id="KW-0808">Transferase</keyword>
<evidence type="ECO:0000259" key="9">
    <source>
        <dbReference type="PROSITE" id="PS51473"/>
    </source>
</evidence>
<evidence type="ECO:0000313" key="10">
    <source>
        <dbReference type="EMBL" id="OEL29472.1"/>
    </source>
</evidence>
<reference evidence="10 11" key="1">
    <citation type="submission" date="2016-09" db="EMBL/GenBank/DDBJ databases">
        <title>The draft genome of Dichanthelium oligosanthes: A C3 panicoid grass species.</title>
        <authorList>
            <person name="Studer A.J."/>
            <person name="Schnable J.C."/>
            <person name="Brutnell T.P."/>
        </authorList>
    </citation>
    <scope>NUCLEOTIDE SEQUENCE [LARGE SCALE GENOMIC DNA]</scope>
    <source>
        <strain evidence="11">cv. Kellogg 1175</strain>
        <tissue evidence="10">Leaf</tissue>
    </source>
</reference>
<proteinExistence type="predicted"/>
<comment type="caution">
    <text evidence="10">The sequence shown here is derived from an EMBL/GenBank/DDBJ whole genome shotgun (WGS) entry which is preliminary data.</text>
</comment>
<keyword evidence="11" id="KW-1185">Reference proteome</keyword>
<evidence type="ECO:0000256" key="5">
    <source>
        <dbReference type="ARBA" id="ARBA00023180"/>
    </source>
</evidence>
<protein>
    <submittedName>
        <fullName evidence="10">Receptor-like serine/threonine-protein kinase SD1-7</fullName>
    </submittedName>
</protein>
<name>A0A1E5VWJ4_9POAL</name>
<evidence type="ECO:0000256" key="1">
    <source>
        <dbReference type="ARBA" id="ARBA00022729"/>
    </source>
</evidence>
<keyword evidence="5" id="KW-0325">Glycoprotein</keyword>
<evidence type="ECO:0000259" key="8">
    <source>
        <dbReference type="PROSITE" id="PS50011"/>
    </source>
</evidence>
<dbReference type="Gene3D" id="1.10.510.10">
    <property type="entry name" value="Transferase(Phosphotransferase) domain 1"/>
    <property type="match status" value="1"/>
</dbReference>
<feature type="domain" description="Gnk2-homologous" evidence="9">
    <location>
        <begin position="140"/>
        <end position="252"/>
    </location>
</feature>
<keyword evidence="3" id="KW-0547">Nucleotide-binding</keyword>
<dbReference type="SMART" id="SM00220">
    <property type="entry name" value="S_TKc"/>
    <property type="match status" value="1"/>
</dbReference>
<dbReference type="PROSITE" id="PS50011">
    <property type="entry name" value="PROTEIN_KINASE_DOM"/>
    <property type="match status" value="1"/>
</dbReference>
<dbReference type="CDD" id="cd23509">
    <property type="entry name" value="Gnk2-like"/>
    <property type="match status" value="2"/>
</dbReference>
<keyword evidence="2" id="KW-0677">Repeat</keyword>
<dbReference type="PANTHER" id="PTHR27006:SF601">
    <property type="entry name" value="PROTEIN KINASE DOMAIN-CONTAINING PROTEIN"/>
    <property type="match status" value="1"/>
</dbReference>
<dbReference type="PANTHER" id="PTHR27006">
    <property type="entry name" value="PROMASTIGOTE SURFACE ANTIGEN PROTEIN PSA"/>
    <property type="match status" value="1"/>
</dbReference>
<dbReference type="GO" id="GO:0004672">
    <property type="term" value="F:protein kinase activity"/>
    <property type="evidence" value="ECO:0007669"/>
    <property type="project" value="InterPro"/>
</dbReference>
<feature type="region of interest" description="Disordered" evidence="6">
    <location>
        <begin position="495"/>
        <end position="524"/>
    </location>
</feature>
<organism evidence="10 11">
    <name type="scientific">Dichanthelium oligosanthes</name>
    <dbReference type="NCBI Taxonomy" id="888268"/>
    <lineage>
        <taxon>Eukaryota</taxon>
        <taxon>Viridiplantae</taxon>
        <taxon>Streptophyta</taxon>
        <taxon>Embryophyta</taxon>
        <taxon>Tracheophyta</taxon>
        <taxon>Spermatophyta</taxon>
        <taxon>Magnoliopsida</taxon>
        <taxon>Liliopsida</taxon>
        <taxon>Poales</taxon>
        <taxon>Poaceae</taxon>
        <taxon>PACMAD clade</taxon>
        <taxon>Panicoideae</taxon>
        <taxon>Panicodae</taxon>
        <taxon>Paniceae</taxon>
        <taxon>Dichantheliinae</taxon>
        <taxon>Dichanthelium</taxon>
    </lineage>
</organism>
<evidence type="ECO:0000313" key="11">
    <source>
        <dbReference type="Proteomes" id="UP000095767"/>
    </source>
</evidence>
<dbReference type="EMBL" id="LWDX02027550">
    <property type="protein sequence ID" value="OEL29472.1"/>
    <property type="molecule type" value="Genomic_DNA"/>
</dbReference>
<keyword evidence="10" id="KW-0675">Receptor</keyword>
<keyword evidence="10" id="KW-0418">Kinase</keyword>
<sequence>MRPSAWRLAIALLLLSSSLPPLATGDITYANVCGKTKYKPNSTYQYNVQQATAYLTNYPTFSIGTGFATVAYGSAPDVVHGLGLCRGDTPDNLTCYECLASAAVVASTLCPYDRDATLFYDGCIMRFSDQDFLLGMGNEPVVVLNATDTVKPTDVATSFDALVDHLMDKTAGHAAASDIPTKKMATGEAVFDEGDRQMKIYSLVQCTPDLTASGCSGCLKQVMDIMALRQLGALGERVAGVRCNVRFEVYPFYIGEAMVRILGLEAPSPAPLPSSPPPSLVISAVSTPSNTDTTRGVLLNWNRRRHIIEGIAQGLLYLHKHSRLRVIHRDLKASNILLDGNMSPKISDFGLARIFGSNETHANTSRVVGTHGYMAPEYASEGLFSIKSDVFSFGVLLLEIITGKRNIGFHQSGNFPNLIGYVWLLWKEEKWFEVIDPCLNVKHPDMEIMRFINVALMCVQDNAADRPTMTEVTSLLVNESVSLPDPKQPAYFNIRATNGGDQRPLELEDPDSINDVTSSPPNGR</sequence>
<dbReference type="STRING" id="888268.A0A1E5VWJ4"/>
<feature type="chain" id="PRO_5009188620" evidence="7">
    <location>
        <begin position="26"/>
        <end position="524"/>
    </location>
</feature>
<dbReference type="Pfam" id="PF01657">
    <property type="entry name" value="Stress-antifung"/>
    <property type="match status" value="2"/>
</dbReference>
<dbReference type="GO" id="GO:0005524">
    <property type="term" value="F:ATP binding"/>
    <property type="evidence" value="ECO:0007669"/>
    <property type="project" value="InterPro"/>
</dbReference>
<dbReference type="AlphaFoldDB" id="A0A1E5VWJ4"/>
<dbReference type="InterPro" id="IPR002902">
    <property type="entry name" value="GNK2"/>
</dbReference>
<dbReference type="PROSITE" id="PS00108">
    <property type="entry name" value="PROTEIN_KINASE_ST"/>
    <property type="match status" value="1"/>
</dbReference>
<evidence type="ECO:0000256" key="7">
    <source>
        <dbReference type="SAM" id="SignalP"/>
    </source>
</evidence>
<feature type="domain" description="Protein kinase" evidence="8">
    <location>
        <begin position="128"/>
        <end position="481"/>
    </location>
</feature>
<dbReference type="PROSITE" id="PS51473">
    <property type="entry name" value="GNK2"/>
    <property type="match status" value="2"/>
</dbReference>
<evidence type="ECO:0000256" key="6">
    <source>
        <dbReference type="SAM" id="MobiDB-lite"/>
    </source>
</evidence>
<evidence type="ECO:0000256" key="2">
    <source>
        <dbReference type="ARBA" id="ARBA00022737"/>
    </source>
</evidence>
<dbReference type="SUPFAM" id="SSF56112">
    <property type="entry name" value="Protein kinase-like (PK-like)"/>
    <property type="match status" value="1"/>
</dbReference>
<feature type="domain" description="Gnk2-homologous" evidence="9">
    <location>
        <begin position="26"/>
        <end position="132"/>
    </location>
</feature>
<dbReference type="FunFam" id="1.10.510.10:FF:000060">
    <property type="entry name" value="G-type lectin S-receptor-like serine/threonine-protein kinase"/>
    <property type="match status" value="1"/>
</dbReference>
<dbReference type="Gene3D" id="3.30.430.20">
    <property type="entry name" value="Gnk2 domain, C-X8-C-X2-C motif"/>
    <property type="match status" value="2"/>
</dbReference>
<feature type="compositionally biased region" description="Polar residues" evidence="6">
    <location>
        <begin position="514"/>
        <end position="524"/>
    </location>
</feature>
<gene>
    <name evidence="10" type="ORF">BAE44_0009509</name>
</gene>
<evidence type="ECO:0000256" key="3">
    <source>
        <dbReference type="ARBA" id="ARBA00022741"/>
    </source>
</evidence>
<dbReference type="Proteomes" id="UP000095767">
    <property type="component" value="Unassembled WGS sequence"/>
</dbReference>
<keyword evidence="4" id="KW-1015">Disulfide bond</keyword>